<organism evidence="5 6">
    <name type="scientific">Hydrocarboniphaga effusa AP103</name>
    <dbReference type="NCBI Taxonomy" id="1172194"/>
    <lineage>
        <taxon>Bacteria</taxon>
        <taxon>Pseudomonadati</taxon>
        <taxon>Pseudomonadota</taxon>
        <taxon>Gammaproteobacteria</taxon>
        <taxon>Nevskiales</taxon>
        <taxon>Nevskiaceae</taxon>
        <taxon>Hydrocarboniphaga</taxon>
    </lineage>
</organism>
<dbReference type="InterPro" id="IPR010918">
    <property type="entry name" value="PurM-like_C_dom"/>
</dbReference>
<feature type="binding site" evidence="2">
    <location>
        <position position="45"/>
    </location>
    <ligand>
        <name>Mg(2+)</name>
        <dbReference type="ChEBI" id="CHEBI:18420"/>
        <label>1</label>
    </ligand>
</feature>
<feature type="binding site" evidence="2">
    <location>
        <position position="211"/>
    </location>
    <ligand>
        <name>ATP</name>
        <dbReference type="ChEBI" id="CHEBI:30616"/>
    </ligand>
</feature>
<feature type="binding site" evidence="2">
    <location>
        <position position="28"/>
    </location>
    <ligand>
        <name>Mg(2+)</name>
        <dbReference type="ChEBI" id="CHEBI:18420"/>
        <label>4</label>
    </ligand>
</feature>
<dbReference type="Gene3D" id="3.90.650.10">
    <property type="entry name" value="PurM-like C-terminal domain"/>
    <property type="match status" value="1"/>
</dbReference>
<keyword evidence="1 2" id="KW-0784">Thiamine biosynthesis</keyword>
<dbReference type="CDD" id="cd02194">
    <property type="entry name" value="ThiL"/>
    <property type="match status" value="1"/>
</dbReference>
<feature type="binding site" evidence="2">
    <location>
        <position position="73"/>
    </location>
    <ligand>
        <name>Mg(2+)</name>
        <dbReference type="ChEBI" id="CHEBI:18420"/>
        <label>2</label>
    </ligand>
</feature>
<dbReference type="Gene3D" id="3.30.1330.10">
    <property type="entry name" value="PurM-like, N-terminal domain"/>
    <property type="match status" value="1"/>
</dbReference>
<dbReference type="GO" id="GO:0009030">
    <property type="term" value="F:thiamine-phosphate kinase activity"/>
    <property type="evidence" value="ECO:0007669"/>
    <property type="project" value="UniProtKB-UniRule"/>
</dbReference>
<dbReference type="PANTHER" id="PTHR30270">
    <property type="entry name" value="THIAMINE-MONOPHOSPHATE KINASE"/>
    <property type="match status" value="1"/>
</dbReference>
<feature type="binding site" evidence="2">
    <location>
        <position position="52"/>
    </location>
    <ligand>
        <name>substrate</name>
    </ligand>
</feature>
<proteinExistence type="inferred from homology"/>
<evidence type="ECO:0000256" key="2">
    <source>
        <dbReference type="HAMAP-Rule" id="MF_02128"/>
    </source>
</evidence>
<evidence type="ECO:0000256" key="1">
    <source>
        <dbReference type="ARBA" id="ARBA00022977"/>
    </source>
</evidence>
<feature type="binding site" evidence="2">
    <location>
        <position position="144"/>
    </location>
    <ligand>
        <name>ATP</name>
        <dbReference type="ChEBI" id="CHEBI:30616"/>
    </ligand>
</feature>
<keyword evidence="2 5" id="KW-0418">Kinase</keyword>
<keyword evidence="2" id="KW-0067">ATP-binding</keyword>
<protein>
    <recommendedName>
        <fullName evidence="2">Thiamine-monophosphate kinase</fullName>
        <shortName evidence="2">TMP kinase</shortName>
        <shortName evidence="2">Thiamine-phosphate kinase</shortName>
        <ecNumber evidence="2">2.7.4.16</ecNumber>
    </recommendedName>
</protein>
<feature type="binding site" evidence="2">
    <location>
        <position position="260"/>
    </location>
    <ligand>
        <name>substrate</name>
    </ligand>
</feature>
<keyword evidence="2" id="KW-0479">Metal-binding</keyword>
<feature type="binding site" evidence="2">
    <location>
        <position position="73"/>
    </location>
    <ligand>
        <name>Mg(2+)</name>
        <dbReference type="ChEBI" id="CHEBI:18420"/>
        <label>3</label>
    </ligand>
</feature>
<name>I8T700_9GAMM</name>
<reference evidence="5 6" key="1">
    <citation type="journal article" date="2012" name="J. Bacteriol.">
        <title>Genome Sequence of n-Alkane-Degrading Hydrocarboniphaga effusa Strain AP103T (ATCC BAA-332T).</title>
        <authorList>
            <person name="Chang H.K."/>
            <person name="Zylstra G.J."/>
            <person name="Chae J.C."/>
        </authorList>
    </citation>
    <scope>NUCLEOTIDE SEQUENCE [LARGE SCALE GENOMIC DNA]</scope>
    <source>
        <strain evidence="5 6">AP103</strain>
    </source>
</reference>
<dbReference type="Proteomes" id="UP000003704">
    <property type="component" value="Unassembled WGS sequence"/>
</dbReference>
<comment type="caution">
    <text evidence="2">Lacks conserved residue(s) required for the propagation of feature annotation.</text>
</comment>
<feature type="domain" description="PurM-like C-terminal" evidence="4">
    <location>
        <begin position="148"/>
        <end position="296"/>
    </location>
</feature>
<dbReference type="EC" id="2.7.4.16" evidence="2"/>
<dbReference type="Pfam" id="PF02769">
    <property type="entry name" value="AIRS_C"/>
    <property type="match status" value="1"/>
</dbReference>
<feature type="binding site" evidence="2">
    <location>
        <position position="212"/>
    </location>
    <ligand>
        <name>Mg(2+)</name>
        <dbReference type="ChEBI" id="CHEBI:18420"/>
        <label>5</label>
    </ligand>
</feature>
<dbReference type="UniPathway" id="UPA00060">
    <property type="reaction ID" value="UER00142"/>
</dbReference>
<dbReference type="SUPFAM" id="SSF55326">
    <property type="entry name" value="PurM N-terminal domain-like"/>
    <property type="match status" value="1"/>
</dbReference>
<keyword evidence="6" id="KW-1185">Reference proteome</keyword>
<feature type="binding site" evidence="2">
    <location>
        <position position="209"/>
    </location>
    <ligand>
        <name>Mg(2+)</name>
        <dbReference type="ChEBI" id="CHEBI:18420"/>
        <label>3</label>
    </ligand>
</feature>
<feature type="binding site" evidence="2">
    <location>
        <begin position="119"/>
        <end position="120"/>
    </location>
    <ligand>
        <name>ATP</name>
        <dbReference type="ChEBI" id="CHEBI:30616"/>
    </ligand>
</feature>
<dbReference type="STRING" id="1172194.WQQ_30650"/>
<feature type="binding site" evidence="2">
    <location>
        <position position="44"/>
    </location>
    <ligand>
        <name>Mg(2+)</name>
        <dbReference type="ChEBI" id="CHEBI:18420"/>
        <label>1</label>
    </ligand>
</feature>
<dbReference type="InterPro" id="IPR006283">
    <property type="entry name" value="ThiL-like"/>
</dbReference>
<dbReference type="PATRIC" id="fig|1172194.4.peg.2968"/>
<comment type="caution">
    <text evidence="5">The sequence shown here is derived from an EMBL/GenBank/DDBJ whole genome shotgun (WGS) entry which is preliminary data.</text>
</comment>
<feature type="binding site" evidence="2">
    <location>
        <position position="120"/>
    </location>
    <ligand>
        <name>Mg(2+)</name>
        <dbReference type="ChEBI" id="CHEBI:18420"/>
        <label>1</label>
    </ligand>
</feature>
<feature type="binding site" evidence="2">
    <location>
        <position position="43"/>
    </location>
    <ligand>
        <name>Mg(2+)</name>
        <dbReference type="ChEBI" id="CHEBI:18420"/>
        <label>4</label>
    </ligand>
</feature>
<feature type="binding site" evidence="2">
    <location>
        <position position="310"/>
    </location>
    <ligand>
        <name>substrate</name>
    </ligand>
</feature>
<keyword evidence="2" id="KW-0808">Transferase</keyword>
<dbReference type="OrthoDB" id="9802811at2"/>
<dbReference type="EMBL" id="AKGD01000002">
    <property type="protein sequence ID" value="EIT69483.1"/>
    <property type="molecule type" value="Genomic_DNA"/>
</dbReference>
<gene>
    <name evidence="2" type="primary">thiL</name>
    <name evidence="5" type="ORF">WQQ_30650</name>
</gene>
<dbReference type="InterPro" id="IPR036676">
    <property type="entry name" value="PurM-like_C_sf"/>
</dbReference>
<feature type="binding site" evidence="2">
    <location>
        <position position="28"/>
    </location>
    <ligand>
        <name>Mg(2+)</name>
        <dbReference type="ChEBI" id="CHEBI:18420"/>
        <label>3</label>
    </ligand>
</feature>
<dbReference type="GO" id="GO:0000287">
    <property type="term" value="F:magnesium ion binding"/>
    <property type="evidence" value="ECO:0007669"/>
    <property type="project" value="UniProtKB-UniRule"/>
</dbReference>
<accession>I8T700</accession>
<dbReference type="GO" id="GO:0009228">
    <property type="term" value="P:thiamine biosynthetic process"/>
    <property type="evidence" value="ECO:0007669"/>
    <property type="project" value="UniProtKB-KW"/>
</dbReference>
<feature type="binding site" evidence="2">
    <location>
        <position position="45"/>
    </location>
    <ligand>
        <name>Mg(2+)</name>
        <dbReference type="ChEBI" id="CHEBI:18420"/>
        <label>2</label>
    </ligand>
</feature>
<keyword evidence="2" id="KW-0547">Nucleotide-binding</keyword>
<evidence type="ECO:0000259" key="3">
    <source>
        <dbReference type="Pfam" id="PF00586"/>
    </source>
</evidence>
<dbReference type="InterPro" id="IPR016188">
    <property type="entry name" value="PurM-like_N"/>
</dbReference>
<dbReference type="Pfam" id="PF00586">
    <property type="entry name" value="AIRS"/>
    <property type="match status" value="1"/>
</dbReference>
<feature type="domain" description="PurM-like N-terminal" evidence="3">
    <location>
        <begin position="26"/>
        <end position="136"/>
    </location>
</feature>
<evidence type="ECO:0000313" key="5">
    <source>
        <dbReference type="EMBL" id="EIT69483.1"/>
    </source>
</evidence>
<dbReference type="PANTHER" id="PTHR30270:SF0">
    <property type="entry name" value="THIAMINE-MONOPHOSPHATE KINASE"/>
    <property type="match status" value="1"/>
</dbReference>
<evidence type="ECO:0000313" key="6">
    <source>
        <dbReference type="Proteomes" id="UP000003704"/>
    </source>
</evidence>
<comment type="catalytic activity">
    <reaction evidence="2">
        <text>thiamine phosphate + ATP = thiamine diphosphate + ADP</text>
        <dbReference type="Rhea" id="RHEA:15913"/>
        <dbReference type="ChEBI" id="CHEBI:30616"/>
        <dbReference type="ChEBI" id="CHEBI:37575"/>
        <dbReference type="ChEBI" id="CHEBI:58937"/>
        <dbReference type="ChEBI" id="CHEBI:456216"/>
        <dbReference type="EC" id="2.7.4.16"/>
    </reaction>
</comment>
<evidence type="ECO:0000259" key="4">
    <source>
        <dbReference type="Pfam" id="PF02769"/>
    </source>
</evidence>
<dbReference type="NCBIfam" id="TIGR01379">
    <property type="entry name" value="thiL"/>
    <property type="match status" value="1"/>
</dbReference>
<comment type="pathway">
    <text evidence="2">Cofactor biosynthesis; thiamine diphosphate biosynthesis; thiamine diphosphate from thiamine phosphate: step 1/1.</text>
</comment>
<dbReference type="AlphaFoldDB" id="I8T700"/>
<dbReference type="RefSeq" id="WP_007186004.1">
    <property type="nucleotide sequence ID" value="NZ_AKGD01000002.1"/>
</dbReference>
<dbReference type="SUPFAM" id="SSF56042">
    <property type="entry name" value="PurM C-terminal domain-like"/>
    <property type="match status" value="1"/>
</dbReference>
<dbReference type="HAMAP" id="MF_02128">
    <property type="entry name" value="TMP_kinase"/>
    <property type="match status" value="1"/>
</dbReference>
<sequence length="314" mass="33014">MDEFTLIRRHFATLSPPREDVSLGIGDDAALLAIPPGEELVVTSDMLIAGRHFPAETAPADIGWKALAVNLSDLAAMGAQARWFTLALSLPEVDEQWLVEFTRGLRELAQATGVALVGGDTTRGPLTLTITALGTVPAGQALRRSGARPGDAIFVSGTLGDAALALRHWQGGSAARTAREKQLRQRLDRPTPRLALGLALRGIASAAIDLSDGLAGDLGHILAASGVGASLDAQALPMSDAFADLVPDALRDELQLTGGDDYELCVCVPPQHIEAAGRLALTRIGRIEAEPGLRLVDAEGRSQAFTSTGYRHFP</sequence>
<comment type="similarity">
    <text evidence="2">Belongs to the thiamine-monophosphate kinase family.</text>
</comment>
<dbReference type="InterPro" id="IPR036921">
    <property type="entry name" value="PurM-like_N_sf"/>
</dbReference>
<comment type="miscellaneous">
    <text evidence="2">Reaction mechanism of ThiL seems to utilize a direct, inline transfer of the gamma-phosphate of ATP to TMP rather than a phosphorylated enzyme intermediate.</text>
</comment>
<comment type="function">
    <text evidence="2">Catalyzes the ATP-dependent phosphorylation of thiamine-monophosphate (TMP) to form thiamine-pyrophosphate (TPP), the active form of vitamin B1.</text>
</comment>
<dbReference type="GO" id="GO:0009229">
    <property type="term" value="P:thiamine diphosphate biosynthetic process"/>
    <property type="evidence" value="ECO:0007669"/>
    <property type="project" value="UniProtKB-UniRule"/>
</dbReference>
<keyword evidence="2" id="KW-0460">Magnesium</keyword>
<feature type="binding site" evidence="2">
    <location>
        <position position="73"/>
    </location>
    <ligand>
        <name>Mg(2+)</name>
        <dbReference type="ChEBI" id="CHEBI:18420"/>
        <label>4</label>
    </ligand>
</feature>
<dbReference type="GO" id="GO:0005524">
    <property type="term" value="F:ATP binding"/>
    <property type="evidence" value="ECO:0007669"/>
    <property type="project" value="UniProtKB-UniRule"/>
</dbReference>
<dbReference type="PIRSF" id="PIRSF005303">
    <property type="entry name" value="Thiam_monoph_kin"/>
    <property type="match status" value="1"/>
</dbReference>